<keyword evidence="3" id="KW-1185">Reference proteome</keyword>
<name>A0A2V1E1G6_9PLEO</name>
<evidence type="ECO:0000256" key="1">
    <source>
        <dbReference type="SAM" id="SignalP"/>
    </source>
</evidence>
<keyword evidence="1" id="KW-0732">Signal</keyword>
<feature type="non-terminal residue" evidence="2">
    <location>
        <position position="150"/>
    </location>
</feature>
<accession>A0A2V1E1G6</accession>
<evidence type="ECO:0000313" key="3">
    <source>
        <dbReference type="Proteomes" id="UP000244855"/>
    </source>
</evidence>
<feature type="chain" id="PRO_5015954700" evidence="1">
    <location>
        <begin position="20"/>
        <end position="150"/>
    </location>
</feature>
<dbReference type="Proteomes" id="UP000244855">
    <property type="component" value="Unassembled WGS sequence"/>
</dbReference>
<protein>
    <submittedName>
        <fullName evidence="2">Uncharacterized protein</fullName>
    </submittedName>
</protein>
<organism evidence="2 3">
    <name type="scientific">Periconia macrospinosa</name>
    <dbReference type="NCBI Taxonomy" id="97972"/>
    <lineage>
        <taxon>Eukaryota</taxon>
        <taxon>Fungi</taxon>
        <taxon>Dikarya</taxon>
        <taxon>Ascomycota</taxon>
        <taxon>Pezizomycotina</taxon>
        <taxon>Dothideomycetes</taxon>
        <taxon>Pleosporomycetidae</taxon>
        <taxon>Pleosporales</taxon>
        <taxon>Massarineae</taxon>
        <taxon>Periconiaceae</taxon>
        <taxon>Periconia</taxon>
    </lineage>
</organism>
<gene>
    <name evidence="2" type="ORF">DM02DRAFT_492533</name>
</gene>
<feature type="signal peptide" evidence="1">
    <location>
        <begin position="1"/>
        <end position="19"/>
    </location>
</feature>
<reference evidence="2 3" key="1">
    <citation type="journal article" date="2018" name="Sci. Rep.">
        <title>Comparative genomics provides insights into the lifestyle and reveals functional heterogeneity of dark septate endophytic fungi.</title>
        <authorList>
            <person name="Knapp D.G."/>
            <person name="Nemeth J.B."/>
            <person name="Barry K."/>
            <person name="Hainaut M."/>
            <person name="Henrissat B."/>
            <person name="Johnson J."/>
            <person name="Kuo A."/>
            <person name="Lim J.H.P."/>
            <person name="Lipzen A."/>
            <person name="Nolan M."/>
            <person name="Ohm R.A."/>
            <person name="Tamas L."/>
            <person name="Grigoriev I.V."/>
            <person name="Spatafora J.W."/>
            <person name="Nagy L.G."/>
            <person name="Kovacs G.M."/>
        </authorList>
    </citation>
    <scope>NUCLEOTIDE SEQUENCE [LARGE SCALE GENOMIC DNA]</scope>
    <source>
        <strain evidence="2 3">DSE2036</strain>
    </source>
</reference>
<evidence type="ECO:0000313" key="2">
    <source>
        <dbReference type="EMBL" id="PVI04261.1"/>
    </source>
</evidence>
<proteinExistence type="predicted"/>
<dbReference type="OrthoDB" id="3795630at2759"/>
<dbReference type="EMBL" id="KZ805323">
    <property type="protein sequence ID" value="PVI04261.1"/>
    <property type="molecule type" value="Genomic_DNA"/>
</dbReference>
<sequence>MHFSQILGAAVLGAGLATAEFMVYTEPPIPTSAIPTFTNPSQATSWSQNVFINALRAYGAWETSGGSAYQSSKSSARSEISAFVASNGNWSIPAAVTETTGPTTTFTSAPSWYSALPSGAREFKEKQVSAQFSVVREEISQRAETGGAGG</sequence>
<dbReference type="AlphaFoldDB" id="A0A2V1E1G6"/>